<protein>
    <submittedName>
        <fullName evidence="2">Argonaute siRNA chaperone complex subunit Arb1-domain-containing protein</fullName>
    </submittedName>
</protein>
<dbReference type="Pfam" id="PF09692">
    <property type="entry name" value="Arb1"/>
    <property type="match status" value="1"/>
</dbReference>
<dbReference type="Proteomes" id="UP001174936">
    <property type="component" value="Unassembled WGS sequence"/>
</dbReference>
<evidence type="ECO:0000313" key="3">
    <source>
        <dbReference type="Proteomes" id="UP001174936"/>
    </source>
</evidence>
<feature type="compositionally biased region" description="Acidic residues" evidence="1">
    <location>
        <begin position="483"/>
        <end position="494"/>
    </location>
</feature>
<reference evidence="2" key="1">
    <citation type="submission" date="2023-06" db="EMBL/GenBank/DDBJ databases">
        <title>Genome-scale phylogeny and comparative genomics of the fungal order Sordariales.</title>
        <authorList>
            <consortium name="Lawrence Berkeley National Laboratory"/>
            <person name="Hensen N."/>
            <person name="Bonometti L."/>
            <person name="Westerberg I."/>
            <person name="Brannstrom I.O."/>
            <person name="Guillou S."/>
            <person name="Cros-Aarteil S."/>
            <person name="Calhoun S."/>
            <person name="Haridas S."/>
            <person name="Kuo A."/>
            <person name="Mondo S."/>
            <person name="Pangilinan J."/>
            <person name="Riley R."/>
            <person name="Labutti K."/>
            <person name="Andreopoulos B."/>
            <person name="Lipzen A."/>
            <person name="Chen C."/>
            <person name="Yanf M."/>
            <person name="Daum C."/>
            <person name="Ng V."/>
            <person name="Clum A."/>
            <person name="Steindorff A."/>
            <person name="Ohm R."/>
            <person name="Martin F."/>
            <person name="Silar P."/>
            <person name="Natvig D."/>
            <person name="Lalanne C."/>
            <person name="Gautier V."/>
            <person name="Ament-Velasquez S.L."/>
            <person name="Kruys A."/>
            <person name="Hutchinson M.I."/>
            <person name="Powell A.J."/>
            <person name="Barry K."/>
            <person name="Miller A.N."/>
            <person name="Grigoriev I.V."/>
            <person name="Debuchy R."/>
            <person name="Gladieux P."/>
            <person name="Thoren M.H."/>
            <person name="Johannesson H."/>
        </authorList>
    </citation>
    <scope>NUCLEOTIDE SEQUENCE</scope>
    <source>
        <strain evidence="2">SMH2532-1</strain>
    </source>
</reference>
<feature type="compositionally biased region" description="Basic and acidic residues" evidence="1">
    <location>
        <begin position="17"/>
        <end position="31"/>
    </location>
</feature>
<feature type="compositionally biased region" description="Basic and acidic residues" evidence="1">
    <location>
        <begin position="466"/>
        <end position="482"/>
    </location>
</feature>
<evidence type="ECO:0000256" key="1">
    <source>
        <dbReference type="SAM" id="MobiDB-lite"/>
    </source>
</evidence>
<proteinExistence type="predicted"/>
<sequence>MLSRVDNDSATAGDAAGHVDNETSPHAEDGTPRLAVAGPDGLATPSVGELREVIKRKKKRPNNRKKKRGTGFEEYFCDPPMTLEEYNEEQNDLYPAHRPFPERMQECVQRFRVRRRMNSDQNKLFSHYLMLGGVDATQRQFQGTSKMTKGELNELTKGEVRDISANDVIQRGGDGQYDTRFYNPDFPEHWDVDFTGIVAGYLSGHLSDVAMVDMELFKSGVNVVSNFLKYVDRHDVCPEYSEDIREAIDLCEQALEEIPRILDVTTKFPGDFNSAANTLFCKGRMEDFEFDNYAMEPSDEQPARTIFGVHAAILLDQERSGRLAKLMSEKGLHPIQIAEETFEVVEISPPSDAVRAYYKQVNQHLGKNIDIRPCGSLTVVPTFIQDGFDRVMPKTVAKGSVSTQVLFLEEDMLESLGVGLKIEMVTFTLSAEDLKFIKYIRRILPEFYTYLPQELMFHFREPRKTDRPARSIHDKNTGGDHDDMFEDSDAGEDADDVQEKILESVPVGELSIEDGVAAGQEACNGGGCCGNGTEIGEEE</sequence>
<feature type="region of interest" description="Disordered" evidence="1">
    <location>
        <begin position="1"/>
        <end position="48"/>
    </location>
</feature>
<gene>
    <name evidence="2" type="ORF">B0T16DRAFT_213719</name>
</gene>
<organism evidence="2 3">
    <name type="scientific">Cercophora newfieldiana</name>
    <dbReference type="NCBI Taxonomy" id="92897"/>
    <lineage>
        <taxon>Eukaryota</taxon>
        <taxon>Fungi</taxon>
        <taxon>Dikarya</taxon>
        <taxon>Ascomycota</taxon>
        <taxon>Pezizomycotina</taxon>
        <taxon>Sordariomycetes</taxon>
        <taxon>Sordariomycetidae</taxon>
        <taxon>Sordariales</taxon>
        <taxon>Lasiosphaeriaceae</taxon>
        <taxon>Cercophora</taxon>
    </lineage>
</organism>
<dbReference type="EMBL" id="JAULSV010000006">
    <property type="protein sequence ID" value="KAK0641325.1"/>
    <property type="molecule type" value="Genomic_DNA"/>
</dbReference>
<dbReference type="AlphaFoldDB" id="A0AA39XYF6"/>
<name>A0AA39XYF6_9PEZI</name>
<evidence type="ECO:0000313" key="2">
    <source>
        <dbReference type="EMBL" id="KAK0641325.1"/>
    </source>
</evidence>
<comment type="caution">
    <text evidence="2">The sequence shown here is derived from an EMBL/GenBank/DDBJ whole genome shotgun (WGS) entry which is preliminary data.</text>
</comment>
<dbReference type="InterPro" id="IPR018606">
    <property type="entry name" value="Arb1"/>
</dbReference>
<accession>A0AA39XYF6</accession>
<dbReference type="GO" id="GO:0033167">
    <property type="term" value="C:ARC complex"/>
    <property type="evidence" value="ECO:0007669"/>
    <property type="project" value="InterPro"/>
</dbReference>
<dbReference type="GO" id="GO:0031047">
    <property type="term" value="P:regulatory ncRNA-mediated gene silencing"/>
    <property type="evidence" value="ECO:0007669"/>
    <property type="project" value="InterPro"/>
</dbReference>
<feature type="region of interest" description="Disordered" evidence="1">
    <location>
        <begin position="466"/>
        <end position="494"/>
    </location>
</feature>
<keyword evidence="3" id="KW-1185">Reference proteome</keyword>